<dbReference type="InterPro" id="IPR001870">
    <property type="entry name" value="B30.2/SPRY"/>
</dbReference>
<dbReference type="PRINTS" id="PR01407">
    <property type="entry name" value="BUTYPHLNCDUF"/>
</dbReference>
<proteinExistence type="predicted"/>
<dbReference type="CDD" id="cd13733">
    <property type="entry name" value="SPRY_PRY_C-I_1"/>
    <property type="match status" value="1"/>
</dbReference>
<dbReference type="InterPro" id="IPR003877">
    <property type="entry name" value="SPRY_dom"/>
</dbReference>
<dbReference type="FunFam" id="2.60.120.920:FF:000004">
    <property type="entry name" value="Butyrophilin subfamily 1 member A1"/>
    <property type="match status" value="1"/>
</dbReference>
<keyword evidence="4" id="KW-1185">Reference proteome</keyword>
<protein>
    <recommendedName>
        <fullName evidence="2">B30.2/SPRY domain-containing protein</fullName>
    </recommendedName>
</protein>
<dbReference type="PANTHER" id="PTHR24103">
    <property type="entry name" value="E3 UBIQUITIN-PROTEIN LIGASE TRIM"/>
    <property type="match status" value="1"/>
</dbReference>
<evidence type="ECO:0000256" key="1">
    <source>
        <dbReference type="SAM" id="SignalP"/>
    </source>
</evidence>
<organism evidence="3 4">
    <name type="scientific">Periophthalmus magnuspinnatus</name>
    <dbReference type="NCBI Taxonomy" id="409849"/>
    <lineage>
        <taxon>Eukaryota</taxon>
        <taxon>Metazoa</taxon>
        <taxon>Chordata</taxon>
        <taxon>Craniata</taxon>
        <taxon>Vertebrata</taxon>
        <taxon>Euteleostomi</taxon>
        <taxon>Actinopterygii</taxon>
        <taxon>Neopterygii</taxon>
        <taxon>Teleostei</taxon>
        <taxon>Neoteleostei</taxon>
        <taxon>Acanthomorphata</taxon>
        <taxon>Gobiaria</taxon>
        <taxon>Gobiiformes</taxon>
        <taxon>Gobioidei</taxon>
        <taxon>Gobiidae</taxon>
        <taxon>Oxudercinae</taxon>
        <taxon>Periophthalmus</taxon>
    </lineage>
</organism>
<dbReference type="SMART" id="SM00449">
    <property type="entry name" value="SPRY"/>
    <property type="match status" value="1"/>
</dbReference>
<accession>A0A3B4B9E0</accession>
<dbReference type="InterPro" id="IPR003879">
    <property type="entry name" value="Butyrophylin_SPRY"/>
</dbReference>
<evidence type="ECO:0000259" key="2">
    <source>
        <dbReference type="PROSITE" id="PS50188"/>
    </source>
</evidence>
<evidence type="ECO:0000313" key="4">
    <source>
        <dbReference type="Proteomes" id="UP000261520"/>
    </source>
</evidence>
<feature type="signal peptide" evidence="1">
    <location>
        <begin position="1"/>
        <end position="20"/>
    </location>
</feature>
<keyword evidence="1" id="KW-0732">Signal</keyword>
<dbReference type="InterPro" id="IPR050143">
    <property type="entry name" value="TRIM/RBCC"/>
</dbReference>
<feature type="chain" id="PRO_5017375160" description="B30.2/SPRY domain-containing protein" evidence="1">
    <location>
        <begin position="21"/>
        <end position="224"/>
    </location>
</feature>
<feature type="domain" description="B30.2/SPRY" evidence="2">
    <location>
        <begin position="38"/>
        <end position="224"/>
    </location>
</feature>
<dbReference type="PROSITE" id="PS50188">
    <property type="entry name" value="B302_SPRY"/>
    <property type="match status" value="1"/>
</dbReference>
<reference evidence="3" key="2">
    <citation type="submission" date="2025-09" db="UniProtKB">
        <authorList>
            <consortium name="Ensembl"/>
        </authorList>
    </citation>
    <scope>IDENTIFICATION</scope>
</reference>
<dbReference type="Proteomes" id="UP000261520">
    <property type="component" value="Unplaced"/>
</dbReference>
<reference evidence="3" key="1">
    <citation type="submission" date="2025-08" db="UniProtKB">
        <authorList>
            <consortium name="Ensembl"/>
        </authorList>
    </citation>
    <scope>IDENTIFICATION</scope>
</reference>
<dbReference type="Gene3D" id="2.60.120.920">
    <property type="match status" value="1"/>
</dbReference>
<name>A0A3B4B9E0_9GOBI</name>
<dbReference type="InterPro" id="IPR043136">
    <property type="entry name" value="B30.2/SPRY_sf"/>
</dbReference>
<dbReference type="SMART" id="SM00589">
    <property type="entry name" value="PRY"/>
    <property type="match status" value="1"/>
</dbReference>
<dbReference type="Ensembl" id="ENSPMGT00000027196.1">
    <property type="protein sequence ID" value="ENSPMGP00000025540.1"/>
    <property type="gene ID" value="ENSPMGG00000020598.1"/>
</dbReference>
<dbReference type="SUPFAM" id="SSF49899">
    <property type="entry name" value="Concanavalin A-like lectins/glucanases"/>
    <property type="match status" value="1"/>
</dbReference>
<dbReference type="AlphaFoldDB" id="A0A3B4B9E0"/>
<sequence length="224" mass="25358">MALSLSFLHLFSYIMCFIGAKNILRKTNCEEAYLTTDLACNLAWWCHYLSLAPEDCMIDITLDPNTAHPRLVISVDGKQVFCGEKHQVVPDSPELNRVVCALAREGFDCGRHYWEVGRTDWDLGIASRSVCRKGKITVSPAHGYWFLSLRDQTDYAFRTDASRIGVFLDYEKGIVSFYNVDAKVLMYTFNARFTDVILPFFSPCTNKSGKNEAPLIICPVSTIE</sequence>
<dbReference type="Pfam" id="PF13765">
    <property type="entry name" value="PRY"/>
    <property type="match status" value="1"/>
</dbReference>
<dbReference type="InterPro" id="IPR006574">
    <property type="entry name" value="PRY"/>
</dbReference>
<dbReference type="Pfam" id="PF00622">
    <property type="entry name" value="SPRY"/>
    <property type="match status" value="1"/>
</dbReference>
<evidence type="ECO:0000313" key="3">
    <source>
        <dbReference type="Ensembl" id="ENSPMGP00000025540.1"/>
    </source>
</evidence>
<dbReference type="InterPro" id="IPR013320">
    <property type="entry name" value="ConA-like_dom_sf"/>
</dbReference>